<keyword evidence="1" id="KW-0472">Membrane</keyword>
<sequence>MISIIKDLFSNQVGSAVILTIIGAITKKYIQFHRRDFFSRSSSEQIKAVEWLRTSSVPISDPLAKAEQQFRLQSFGLHRDWHLSYKIICLSSDYAQSLIPSLKAVLRYQGMYTITNGNIYPHKFHKWIIPFVLISLLLYIGAEIYRGSSQSDGIEILKSLYVVIVAFIVWCWVAACALRVSSISKSSMPISHPQTILNPRHTISVQYSIIDIPSLADLLPVNTDTWQ</sequence>
<feature type="transmembrane region" description="Helical" evidence="1">
    <location>
        <begin position="159"/>
        <end position="178"/>
    </location>
</feature>
<reference evidence="2 3" key="1">
    <citation type="submission" date="2018-06" db="EMBL/GenBank/DDBJ databases">
        <authorList>
            <consortium name="Pathogen Informatics"/>
            <person name="Doyle S."/>
        </authorList>
    </citation>
    <scope>NUCLEOTIDE SEQUENCE [LARGE SCALE GENOMIC DNA]</scope>
    <source>
        <strain evidence="2 3">NCTC9140</strain>
    </source>
</reference>
<feature type="transmembrane region" description="Helical" evidence="1">
    <location>
        <begin position="127"/>
        <end position="147"/>
    </location>
</feature>
<keyword evidence="1" id="KW-0812">Transmembrane</keyword>
<dbReference type="Proteomes" id="UP000254938">
    <property type="component" value="Unassembled WGS sequence"/>
</dbReference>
<evidence type="ECO:0000313" key="2">
    <source>
        <dbReference type="EMBL" id="STS83226.1"/>
    </source>
</evidence>
<evidence type="ECO:0000313" key="3">
    <source>
        <dbReference type="Proteomes" id="UP000254938"/>
    </source>
</evidence>
<proteinExistence type="predicted"/>
<protein>
    <submittedName>
        <fullName evidence="2">Uncharacterized protein</fullName>
    </submittedName>
</protein>
<accession>A0A377TWG0</accession>
<keyword evidence="1" id="KW-1133">Transmembrane helix</keyword>
<organism evidence="2 3">
    <name type="scientific">Klebsiella pneumoniae</name>
    <dbReference type="NCBI Taxonomy" id="573"/>
    <lineage>
        <taxon>Bacteria</taxon>
        <taxon>Pseudomonadati</taxon>
        <taxon>Pseudomonadota</taxon>
        <taxon>Gammaproteobacteria</taxon>
        <taxon>Enterobacterales</taxon>
        <taxon>Enterobacteriaceae</taxon>
        <taxon>Klebsiella/Raoultella group</taxon>
        <taxon>Klebsiella</taxon>
        <taxon>Klebsiella pneumoniae complex</taxon>
    </lineage>
</organism>
<dbReference type="EMBL" id="UGKQ01000007">
    <property type="protein sequence ID" value="STS83226.1"/>
    <property type="molecule type" value="Genomic_DNA"/>
</dbReference>
<dbReference type="AlphaFoldDB" id="A0A377TWG0"/>
<name>A0A377TWG0_KLEPN</name>
<gene>
    <name evidence="2" type="ORF">NCTC9140_04985</name>
</gene>
<evidence type="ECO:0000256" key="1">
    <source>
        <dbReference type="SAM" id="Phobius"/>
    </source>
</evidence>